<reference evidence="1 2" key="1">
    <citation type="submission" date="2024-08" db="EMBL/GenBank/DDBJ databases">
        <authorList>
            <person name="Cucini C."/>
            <person name="Frati F."/>
        </authorList>
    </citation>
    <scope>NUCLEOTIDE SEQUENCE [LARGE SCALE GENOMIC DNA]</scope>
</reference>
<gene>
    <name evidence="1" type="ORF">ODALV1_LOCUS15475</name>
</gene>
<sequence>MVCTFCFKAVNYSFENETQDRLLFKRFIDLVQRYFRKRLEFKAGVLDELESCQDCNFLIKTFCDFYNELRCLELQLERKVQKMLEVVTAAEKVPSRTKLAKEKLENKEQNGDGSLYKAICKFRKDFKRKCAGHLSSSLPKVIITRIEIENKDEIFYVKQDRIISKTDPIESSEMEENKNLLLGWISTLVGVVWLGWSCFTVTTASTLTTTDDNDELKIQSIINGDDDDDDIHSTATRCNPIPQEESFRPDMDNCSNSQSTILEHLENPAVCHTLTRFVIFNPLII</sequence>
<dbReference type="Proteomes" id="UP001642540">
    <property type="component" value="Unassembled WGS sequence"/>
</dbReference>
<proteinExistence type="predicted"/>
<comment type="caution">
    <text evidence="1">The sequence shown here is derived from an EMBL/GenBank/DDBJ whole genome shotgun (WGS) entry which is preliminary data.</text>
</comment>
<organism evidence="1 2">
    <name type="scientific">Orchesella dallaii</name>
    <dbReference type="NCBI Taxonomy" id="48710"/>
    <lineage>
        <taxon>Eukaryota</taxon>
        <taxon>Metazoa</taxon>
        <taxon>Ecdysozoa</taxon>
        <taxon>Arthropoda</taxon>
        <taxon>Hexapoda</taxon>
        <taxon>Collembola</taxon>
        <taxon>Entomobryomorpha</taxon>
        <taxon>Entomobryoidea</taxon>
        <taxon>Orchesellidae</taxon>
        <taxon>Orchesellinae</taxon>
        <taxon>Orchesella</taxon>
    </lineage>
</organism>
<name>A0ABP1QZ38_9HEXA</name>
<evidence type="ECO:0000313" key="1">
    <source>
        <dbReference type="EMBL" id="CAL8112082.1"/>
    </source>
</evidence>
<evidence type="ECO:0000313" key="2">
    <source>
        <dbReference type="Proteomes" id="UP001642540"/>
    </source>
</evidence>
<protein>
    <recommendedName>
        <fullName evidence="3">ZAD domain-containing protein</fullName>
    </recommendedName>
</protein>
<accession>A0ABP1QZ38</accession>
<evidence type="ECO:0008006" key="3">
    <source>
        <dbReference type="Google" id="ProtNLM"/>
    </source>
</evidence>
<keyword evidence="2" id="KW-1185">Reference proteome</keyword>
<dbReference type="EMBL" id="CAXLJM020000048">
    <property type="protein sequence ID" value="CAL8112082.1"/>
    <property type="molecule type" value="Genomic_DNA"/>
</dbReference>